<evidence type="ECO:0000256" key="3">
    <source>
        <dbReference type="ARBA" id="ARBA00023125"/>
    </source>
</evidence>
<sequence>MRLDLTDLQLFLHICEAGSITGGAQRSHMTLASASERIRDLEAALGEPLLIRNRRGVTETPAGRTLAHHARLVTQQMEHLKGELNQYGNGVRGHVRLRANAAAISEHLPEVLADFLVAHPLVSLDVHEHTSADIAHGVRTGMCDIGVASDAADLQGLIVMPFRADQLLLILPKDHPLADGRSVAFADVLDEPFIGQAEQGAMAALLTHHARLAGKTLAYRVRLDSMDAICRMVGRGAGVAVVPEAAARRMGRAAGIRRLRLTDAWTRRQVVVCVRAPDQLPLPARQLLDHLLAQAG</sequence>
<dbReference type="InterPro" id="IPR005119">
    <property type="entry name" value="LysR_subst-bd"/>
</dbReference>
<evidence type="ECO:0000256" key="2">
    <source>
        <dbReference type="ARBA" id="ARBA00023015"/>
    </source>
</evidence>
<dbReference type="EMBL" id="JACBYR010000001">
    <property type="protein sequence ID" value="NYE84078.1"/>
    <property type="molecule type" value="Genomic_DNA"/>
</dbReference>
<proteinExistence type="inferred from homology"/>
<dbReference type="Pfam" id="PF00126">
    <property type="entry name" value="HTH_1"/>
    <property type="match status" value="1"/>
</dbReference>
<comment type="similarity">
    <text evidence="1">Belongs to the LysR transcriptional regulatory family.</text>
</comment>
<dbReference type="PROSITE" id="PS50931">
    <property type="entry name" value="HTH_LYSR"/>
    <property type="match status" value="1"/>
</dbReference>
<keyword evidence="2" id="KW-0805">Transcription regulation</keyword>
<dbReference type="CDD" id="cd08421">
    <property type="entry name" value="PBP2_LTTR_like_1"/>
    <property type="match status" value="1"/>
</dbReference>
<dbReference type="InterPro" id="IPR036388">
    <property type="entry name" value="WH-like_DNA-bd_sf"/>
</dbReference>
<reference evidence="6 7" key="1">
    <citation type="submission" date="2020-07" db="EMBL/GenBank/DDBJ databases">
        <title>Genomic Encyclopedia of Type Strains, Phase IV (KMG-V): Genome sequencing to study the core and pangenomes of soil and plant-associated prokaryotes.</title>
        <authorList>
            <person name="Whitman W."/>
        </authorList>
    </citation>
    <scope>NUCLEOTIDE SEQUENCE [LARGE SCALE GENOMIC DNA]</scope>
    <source>
        <strain evidence="6 7">SAS40</strain>
    </source>
</reference>
<organism evidence="6 7">
    <name type="scientific">Pigmentiphaga litoralis</name>
    <dbReference type="NCBI Taxonomy" id="516702"/>
    <lineage>
        <taxon>Bacteria</taxon>
        <taxon>Pseudomonadati</taxon>
        <taxon>Pseudomonadota</taxon>
        <taxon>Betaproteobacteria</taxon>
        <taxon>Burkholderiales</taxon>
        <taxon>Alcaligenaceae</taxon>
        <taxon>Pigmentiphaga</taxon>
    </lineage>
</organism>
<dbReference type="Gene3D" id="1.10.10.10">
    <property type="entry name" value="Winged helix-like DNA-binding domain superfamily/Winged helix DNA-binding domain"/>
    <property type="match status" value="1"/>
</dbReference>
<evidence type="ECO:0000313" key="6">
    <source>
        <dbReference type="EMBL" id="NYE84078.1"/>
    </source>
</evidence>
<dbReference type="AlphaFoldDB" id="A0A7Y9IW42"/>
<protein>
    <submittedName>
        <fullName evidence="6">DNA-binding transcriptional LysR family regulator</fullName>
    </submittedName>
</protein>
<dbReference type="InterPro" id="IPR050950">
    <property type="entry name" value="HTH-type_LysR_regulators"/>
</dbReference>
<dbReference type="SUPFAM" id="SSF46785">
    <property type="entry name" value="Winged helix' DNA-binding domain"/>
    <property type="match status" value="1"/>
</dbReference>
<dbReference type="GO" id="GO:0003700">
    <property type="term" value="F:DNA-binding transcription factor activity"/>
    <property type="evidence" value="ECO:0007669"/>
    <property type="project" value="InterPro"/>
</dbReference>
<gene>
    <name evidence="6" type="ORF">FHW18_003349</name>
</gene>
<evidence type="ECO:0000256" key="4">
    <source>
        <dbReference type="ARBA" id="ARBA00023163"/>
    </source>
</evidence>
<keyword evidence="3 6" id="KW-0238">DNA-binding</keyword>
<feature type="domain" description="HTH lysR-type" evidence="5">
    <location>
        <begin position="3"/>
        <end position="60"/>
    </location>
</feature>
<dbReference type="Gene3D" id="3.40.190.290">
    <property type="match status" value="1"/>
</dbReference>
<dbReference type="RefSeq" id="WP_179587811.1">
    <property type="nucleotide sequence ID" value="NZ_JACBYR010000001.1"/>
</dbReference>
<keyword evidence="4" id="KW-0804">Transcription</keyword>
<dbReference type="InterPro" id="IPR036390">
    <property type="entry name" value="WH_DNA-bd_sf"/>
</dbReference>
<dbReference type="Pfam" id="PF03466">
    <property type="entry name" value="LysR_substrate"/>
    <property type="match status" value="1"/>
</dbReference>
<dbReference type="SUPFAM" id="SSF53850">
    <property type="entry name" value="Periplasmic binding protein-like II"/>
    <property type="match status" value="1"/>
</dbReference>
<accession>A0A7Y9IW42</accession>
<dbReference type="Proteomes" id="UP000542125">
    <property type="component" value="Unassembled WGS sequence"/>
</dbReference>
<name>A0A7Y9IW42_9BURK</name>
<evidence type="ECO:0000313" key="7">
    <source>
        <dbReference type="Proteomes" id="UP000542125"/>
    </source>
</evidence>
<keyword evidence="7" id="KW-1185">Reference proteome</keyword>
<comment type="caution">
    <text evidence="6">The sequence shown here is derived from an EMBL/GenBank/DDBJ whole genome shotgun (WGS) entry which is preliminary data.</text>
</comment>
<dbReference type="PANTHER" id="PTHR30419">
    <property type="entry name" value="HTH-TYPE TRANSCRIPTIONAL REGULATOR YBHD"/>
    <property type="match status" value="1"/>
</dbReference>
<evidence type="ECO:0000256" key="1">
    <source>
        <dbReference type="ARBA" id="ARBA00009437"/>
    </source>
</evidence>
<dbReference type="GO" id="GO:0003677">
    <property type="term" value="F:DNA binding"/>
    <property type="evidence" value="ECO:0007669"/>
    <property type="project" value="UniProtKB-KW"/>
</dbReference>
<dbReference type="InterPro" id="IPR000847">
    <property type="entry name" value="LysR_HTH_N"/>
</dbReference>
<dbReference type="GO" id="GO:0005829">
    <property type="term" value="C:cytosol"/>
    <property type="evidence" value="ECO:0007669"/>
    <property type="project" value="TreeGrafter"/>
</dbReference>
<evidence type="ECO:0000259" key="5">
    <source>
        <dbReference type="PROSITE" id="PS50931"/>
    </source>
</evidence>
<dbReference type="PANTHER" id="PTHR30419:SF2">
    <property type="entry name" value="LYSR FAMILY TRANSCRIPTIONAL REGULATOR"/>
    <property type="match status" value="1"/>
</dbReference>